<feature type="compositionally biased region" description="Acidic residues" evidence="1">
    <location>
        <begin position="417"/>
        <end position="429"/>
    </location>
</feature>
<name>A0A812W6J4_9DINO</name>
<feature type="compositionally biased region" description="Acidic residues" evidence="1">
    <location>
        <begin position="90"/>
        <end position="110"/>
    </location>
</feature>
<proteinExistence type="predicted"/>
<feature type="region of interest" description="Disordered" evidence="1">
    <location>
        <begin position="79"/>
        <end position="200"/>
    </location>
</feature>
<feature type="compositionally biased region" description="Polar residues" evidence="1">
    <location>
        <begin position="284"/>
        <end position="296"/>
    </location>
</feature>
<dbReference type="OrthoDB" id="443325at2759"/>
<dbReference type="Proteomes" id="UP000601435">
    <property type="component" value="Unassembled WGS sequence"/>
</dbReference>
<evidence type="ECO:0000256" key="1">
    <source>
        <dbReference type="SAM" id="MobiDB-lite"/>
    </source>
</evidence>
<evidence type="ECO:0000313" key="3">
    <source>
        <dbReference type="Proteomes" id="UP000601435"/>
    </source>
</evidence>
<feature type="compositionally biased region" description="Basic and acidic residues" evidence="1">
    <location>
        <begin position="221"/>
        <end position="232"/>
    </location>
</feature>
<sequence>MWVHVYDFDGTPKTPPLHSLQTAAAPIHHRALISECLVSLRPELQSEVRDFWKKVTTNTQDPDVEALFNIFRVAWGLTAGPEDVPRPDDDPAEEAEAPGADDEDDGDGDDMPPPPAPKKPRKGDPTPEEDLAEDANDETVEGGESENDLANDECIDVHPMPSLDMLLPPGPVDPSNADTLVMETPSPSPPGPKRTLQDDQAALDQMIAEMEEKIRNKKQRVNPDVDRNEHKAVIPTNGPTLCRQGAQAFTPTKEDQKDGAADHAEPGQPEKETMREGSKGTGRNDPQNEGLVSNEQGKGILQDSNQNGNKNDGQKGGEDILKGNKEEGDNHELDSVPEEEAMESRANFLTRAQQHHHAKRTHGEGKGRGRKTGRGGKPGRGKGNGEVVGRGRGRGRGRGKKGASKETKPEPEAAHEQEEEEEEADDNDDMPVLKKPAAKISNKGPKAKAVPKTKAKAKATMKKPSRKTQRGEIEVYNGYTYTEVVFHTGIRGADMSQLLEIIYATVYWAE</sequence>
<organism evidence="2 3">
    <name type="scientific">Symbiodinium necroappetens</name>
    <dbReference type="NCBI Taxonomy" id="1628268"/>
    <lineage>
        <taxon>Eukaryota</taxon>
        <taxon>Sar</taxon>
        <taxon>Alveolata</taxon>
        <taxon>Dinophyceae</taxon>
        <taxon>Suessiales</taxon>
        <taxon>Symbiodiniaceae</taxon>
        <taxon>Symbiodinium</taxon>
    </lineage>
</organism>
<feature type="compositionally biased region" description="Basic residues" evidence="1">
    <location>
        <begin position="391"/>
        <end position="402"/>
    </location>
</feature>
<feature type="compositionally biased region" description="Gly residues" evidence="1">
    <location>
        <begin position="381"/>
        <end position="390"/>
    </location>
</feature>
<dbReference type="AlphaFoldDB" id="A0A812W6J4"/>
<keyword evidence="3" id="KW-1185">Reference proteome</keyword>
<feature type="compositionally biased region" description="Basic and acidic residues" evidence="1">
    <location>
        <begin position="252"/>
        <end position="278"/>
    </location>
</feature>
<protein>
    <submittedName>
        <fullName evidence="2">Uncharacterized protein</fullName>
    </submittedName>
</protein>
<feature type="compositionally biased region" description="Basic and acidic residues" evidence="1">
    <location>
        <begin position="312"/>
        <end position="334"/>
    </location>
</feature>
<evidence type="ECO:0000313" key="2">
    <source>
        <dbReference type="EMBL" id="CAE7656565.1"/>
    </source>
</evidence>
<feature type="compositionally biased region" description="Basic residues" evidence="1">
    <location>
        <begin position="445"/>
        <end position="468"/>
    </location>
</feature>
<feature type="compositionally biased region" description="Acidic residues" evidence="1">
    <location>
        <begin position="126"/>
        <end position="154"/>
    </location>
</feature>
<gene>
    <name evidence="2" type="ORF">SNEC2469_LOCUS18588</name>
</gene>
<accession>A0A812W6J4</accession>
<comment type="caution">
    <text evidence="2">The sequence shown here is derived from an EMBL/GenBank/DDBJ whole genome shotgun (WGS) entry which is preliminary data.</text>
</comment>
<feature type="region of interest" description="Disordered" evidence="1">
    <location>
        <begin position="214"/>
        <end position="469"/>
    </location>
</feature>
<dbReference type="EMBL" id="CAJNJA010031377">
    <property type="protein sequence ID" value="CAE7656565.1"/>
    <property type="molecule type" value="Genomic_DNA"/>
</dbReference>
<feature type="compositionally biased region" description="Basic and acidic residues" evidence="1">
    <location>
        <begin position="403"/>
        <end position="416"/>
    </location>
</feature>
<reference evidence="2" key="1">
    <citation type="submission" date="2021-02" db="EMBL/GenBank/DDBJ databases">
        <authorList>
            <person name="Dougan E. K."/>
            <person name="Rhodes N."/>
            <person name="Thang M."/>
            <person name="Chan C."/>
        </authorList>
    </citation>
    <scope>NUCLEOTIDE SEQUENCE</scope>
</reference>
<feature type="compositionally biased region" description="Basic residues" evidence="1">
    <location>
        <begin position="368"/>
        <end position="380"/>
    </location>
</feature>